<gene>
    <name evidence="1" type="ORF">AQJ67_35820</name>
</gene>
<organism evidence="1 2">
    <name type="scientific">Streptomyces caeruleatus</name>
    <dbReference type="NCBI Taxonomy" id="661399"/>
    <lineage>
        <taxon>Bacteria</taxon>
        <taxon>Bacillati</taxon>
        <taxon>Actinomycetota</taxon>
        <taxon>Actinomycetes</taxon>
        <taxon>Kitasatosporales</taxon>
        <taxon>Streptomycetaceae</taxon>
        <taxon>Streptomyces</taxon>
    </lineage>
</organism>
<dbReference type="OrthoDB" id="4182439at2"/>
<comment type="caution">
    <text evidence="1">The sequence shown here is derived from an EMBL/GenBank/DDBJ whole genome shotgun (WGS) entry which is preliminary data.</text>
</comment>
<accession>A0A124I775</accession>
<proteinExistence type="predicted"/>
<keyword evidence="2" id="KW-1185">Reference proteome</keyword>
<dbReference type="RefSeq" id="WP_062723638.1">
    <property type="nucleotide sequence ID" value="NZ_KQ948938.1"/>
</dbReference>
<dbReference type="STRING" id="661399.AQJ67_35820"/>
<name>A0A124I775_9ACTN</name>
<evidence type="ECO:0000313" key="1">
    <source>
        <dbReference type="EMBL" id="KUN95366.1"/>
    </source>
</evidence>
<dbReference type="Proteomes" id="UP000053429">
    <property type="component" value="Unassembled WGS sequence"/>
</dbReference>
<evidence type="ECO:0000313" key="2">
    <source>
        <dbReference type="Proteomes" id="UP000053429"/>
    </source>
</evidence>
<reference evidence="1 2" key="1">
    <citation type="submission" date="2015-10" db="EMBL/GenBank/DDBJ databases">
        <title>Draft genome sequence of Streptomyces caeruleatus NRRL B-24802, type strain for the species Streptomyces caeruleatus.</title>
        <authorList>
            <person name="Ruckert C."/>
            <person name="Winkler A."/>
            <person name="Kalinowski J."/>
            <person name="Kampfer P."/>
            <person name="Glaeser S."/>
        </authorList>
    </citation>
    <scope>NUCLEOTIDE SEQUENCE [LARGE SCALE GENOMIC DNA]</scope>
    <source>
        <strain evidence="1 2">NRRL B-24802</strain>
    </source>
</reference>
<dbReference type="EMBL" id="LMWY01000049">
    <property type="protein sequence ID" value="KUN95366.1"/>
    <property type="molecule type" value="Genomic_DNA"/>
</dbReference>
<sequence>MAEIRPHITVAHHAQYGVVAAMSHDNHVADHMLRRVGFERLPGSRLYALTEPDRDLTRRGQQAVQSLRAAQYSVTSDAVYDLKPVHQPNPGRGLFDGQANTPAPEFLGAGEAVSASARALDADIRAARIVVHDQVRDPDGTLRAVGTDVRTGEGVLLHGEGDLRYVETRLDSTALAFDAFSYIRGNGRPDPTPATSQRRVRAATAISPARASTSVPQRPDVTVAFRPAQAPWQLARAR</sequence>
<dbReference type="AlphaFoldDB" id="A0A124I775"/>
<protein>
    <submittedName>
        <fullName evidence="1">Uncharacterized protein</fullName>
    </submittedName>
</protein>